<dbReference type="InterPro" id="IPR036572">
    <property type="entry name" value="Doublecortin_dom_sf"/>
</dbReference>
<protein>
    <recommendedName>
        <fullName evidence="1">Doublecortin domain-containing protein</fullName>
    </recommendedName>
</protein>
<dbReference type="PANTHER" id="PTHR23004">
    <property type="entry name" value="DOUBLECORTIN DOMAIN CONTAINING 2"/>
    <property type="match status" value="1"/>
</dbReference>
<comment type="caution">
    <text evidence="2">The sequence shown here is derived from an EMBL/GenBank/DDBJ whole genome shotgun (WGS) entry which is preliminary data.</text>
</comment>
<dbReference type="EMBL" id="JARQZJ010000125">
    <property type="protein sequence ID" value="KAK9890509.1"/>
    <property type="molecule type" value="Genomic_DNA"/>
</dbReference>
<dbReference type="PANTHER" id="PTHR23004:SF11">
    <property type="entry name" value="PROTEIN RPI-1"/>
    <property type="match status" value="1"/>
</dbReference>
<reference evidence="2 3" key="1">
    <citation type="submission" date="2023-03" db="EMBL/GenBank/DDBJ databases">
        <title>Genome insight into feeding habits of ladybird beetles.</title>
        <authorList>
            <person name="Li H.-S."/>
            <person name="Huang Y.-H."/>
            <person name="Pang H."/>
        </authorList>
    </citation>
    <scope>NUCLEOTIDE SEQUENCE [LARGE SCALE GENOMIC DNA]</scope>
    <source>
        <strain evidence="2">SYSU_2023b</strain>
        <tissue evidence="2">Whole body</tissue>
    </source>
</reference>
<dbReference type="SUPFAM" id="SSF89837">
    <property type="entry name" value="Doublecortin (DC)"/>
    <property type="match status" value="2"/>
</dbReference>
<dbReference type="Proteomes" id="UP001431783">
    <property type="component" value="Unassembled WGS sequence"/>
</dbReference>
<dbReference type="GO" id="GO:0035556">
    <property type="term" value="P:intracellular signal transduction"/>
    <property type="evidence" value="ECO:0007669"/>
    <property type="project" value="InterPro"/>
</dbReference>
<organism evidence="2 3">
    <name type="scientific">Henosepilachna vigintioctopunctata</name>
    <dbReference type="NCBI Taxonomy" id="420089"/>
    <lineage>
        <taxon>Eukaryota</taxon>
        <taxon>Metazoa</taxon>
        <taxon>Ecdysozoa</taxon>
        <taxon>Arthropoda</taxon>
        <taxon>Hexapoda</taxon>
        <taxon>Insecta</taxon>
        <taxon>Pterygota</taxon>
        <taxon>Neoptera</taxon>
        <taxon>Endopterygota</taxon>
        <taxon>Coleoptera</taxon>
        <taxon>Polyphaga</taxon>
        <taxon>Cucujiformia</taxon>
        <taxon>Coccinelloidea</taxon>
        <taxon>Coccinellidae</taxon>
        <taxon>Epilachninae</taxon>
        <taxon>Epilachnini</taxon>
        <taxon>Henosepilachna</taxon>
    </lineage>
</organism>
<evidence type="ECO:0000259" key="1">
    <source>
        <dbReference type="PROSITE" id="PS50309"/>
    </source>
</evidence>
<dbReference type="AlphaFoldDB" id="A0AAW1V5H5"/>
<gene>
    <name evidence="2" type="ORF">WA026_010586</name>
</gene>
<dbReference type="Gene3D" id="3.10.20.230">
    <property type="entry name" value="Doublecortin domain"/>
    <property type="match status" value="2"/>
</dbReference>
<sequence>MEIMSLDPKPKRIHVFVNGFPTERIFFVHPKCRLSWMSIINTIAELLKPQNASVRVLRRIDGRAVSSYEELEDNGKYVACGREPMVYPVGGYRTESEMELQKELEPSSSKLTNTVANNTKCMDDPEEIEIITIYVFVNGQKTKPHKITLLNDDLDHWTSLCNIISKQLNEPVKYLYTIFGTRLKKPSEVQNKGFYVALPEGSSFKDISYISVFSPKRQRKVRFKQTTQQTTLVEGTVSAKDMSAPNEAEVKEVPAKSNKSLNELIPSIQDKVQLVRNCEVIDLNNSSLESPCIHLTIVQKPLTVMDRLGVSPKGCASKANAKLILEMISENDDRPAYHICQGTQTSSIFCEAFPKGKCSIEVCSRKFHIISDDDAIVLPCGTYFSSHRALTKPCTFPIGNDMSFENIAQHIVGIVLDTSEYCISRALYGLDKPILKDVDRQTEETAKKEESKTILNSLPIDLNNVSDDIVLQKQRELYT</sequence>
<evidence type="ECO:0000313" key="2">
    <source>
        <dbReference type="EMBL" id="KAK9890509.1"/>
    </source>
</evidence>
<dbReference type="InterPro" id="IPR003533">
    <property type="entry name" value="Doublecortin_dom"/>
</dbReference>
<dbReference type="PROSITE" id="PS50309">
    <property type="entry name" value="DC"/>
    <property type="match status" value="1"/>
</dbReference>
<name>A0AAW1V5H5_9CUCU</name>
<keyword evidence="3" id="KW-1185">Reference proteome</keyword>
<dbReference type="GO" id="GO:0005874">
    <property type="term" value="C:microtubule"/>
    <property type="evidence" value="ECO:0007669"/>
    <property type="project" value="TreeGrafter"/>
</dbReference>
<dbReference type="SMART" id="SM00537">
    <property type="entry name" value="DCX"/>
    <property type="match status" value="2"/>
</dbReference>
<accession>A0AAW1V5H5</accession>
<proteinExistence type="predicted"/>
<feature type="domain" description="Doublecortin" evidence="1">
    <location>
        <begin position="11"/>
        <end position="85"/>
    </location>
</feature>
<dbReference type="GO" id="GO:0005815">
    <property type="term" value="C:microtubule organizing center"/>
    <property type="evidence" value="ECO:0007669"/>
    <property type="project" value="TreeGrafter"/>
</dbReference>
<dbReference type="Pfam" id="PF03607">
    <property type="entry name" value="DCX"/>
    <property type="match status" value="1"/>
</dbReference>
<evidence type="ECO:0000313" key="3">
    <source>
        <dbReference type="Proteomes" id="UP001431783"/>
    </source>
</evidence>